<protein>
    <submittedName>
        <fullName evidence="1">Stabilization protein</fullName>
    </submittedName>
</protein>
<dbReference type="EMBL" id="BK014949">
    <property type="protein sequence ID" value="DAD83988.1"/>
    <property type="molecule type" value="Genomic_DNA"/>
</dbReference>
<name>A0A8S5MP48_9CAUD</name>
<evidence type="ECO:0000313" key="1">
    <source>
        <dbReference type="EMBL" id="DAD83988.1"/>
    </source>
</evidence>
<reference evidence="1" key="1">
    <citation type="journal article" date="2021" name="Proc. Natl. Acad. Sci. U.S.A.">
        <title>A Catalog of Tens of Thousands of Viruses from Human Metagenomes Reveals Hidden Associations with Chronic Diseases.</title>
        <authorList>
            <person name="Tisza M.J."/>
            <person name="Buck C.B."/>
        </authorList>
    </citation>
    <scope>NUCLEOTIDE SEQUENCE</scope>
    <source>
        <strain evidence="1">CtLR131</strain>
    </source>
</reference>
<organism evidence="1">
    <name type="scientific">Siphoviridae sp. ctLR131</name>
    <dbReference type="NCBI Taxonomy" id="2826250"/>
    <lineage>
        <taxon>Viruses</taxon>
        <taxon>Duplodnaviria</taxon>
        <taxon>Heunggongvirae</taxon>
        <taxon>Uroviricota</taxon>
        <taxon>Caudoviricetes</taxon>
    </lineage>
</organism>
<accession>A0A8S5MP48</accession>
<sequence length="1086" mass="124047">MSKLPKSLNIYNVAKENIEEFKGIDHNERTQNGAWYDMKNMTLDDYPVASVRNKRGIVSEDYSSATSNDDVTLATFPVASDAVIINNEVSLLQNCILSNDSDKAEGQIIKNTSNNAISFDEERITGTIMSNEHLLREFQDKWCFIGRGEPICNINGRWYEYRTCEFAENDDIALGAVVTVGDWTFPMLIAKKEKTIKIYYSDVFFGEQPDINWKFKECTLLQQFQDKYGEKWYVSQNSAAWQLGSNEEEIKAKICGKAQYLGKFEDWRSAAQALLDVYNDESGKETEHYFYTTGLNKKIDHKIHKVTAEDKKLLFDNIQIENTNLYLQHINYEEPILYANQILDMSESVLCKLEKKTGSIVIKDIEALKPIVEEVISEHYKKYQGDFLNKKSSAFYYYSDIDGTVQRQIDQSYMFVGFVKGKLDSFCQKICYATNYYPNYFIYNTETSYSAWVFRNVLYKRCECSTAQEIKSSQKNIAYSRKIIIDTSTNIKNILNNDSNSMTSESDEVFTRKNIYIYKNRKAILIDFGSVSGEWIIQQQNQPVKTDITVSSKAIKNMNMSQNIKVLAPTNDNDKKAMIKCGTKILVVPDGVIIDTKSGKTKKIAYTEKFISKKGDGVNSFIYTCDGDENTFNAGFFTLNSASNYRIVNGVVQKKVKLADNSVLWSDISTYVNFTFYDEGKFEKFSKGDNVEVSLKLGEGQITDLTKFKKGMFEYDNTTGSLKSNSYRIQKVGNNFIDLSAVLINYEESENSWITGFGNSENEYEITFEKKFPNVQPFGALCGNRVWLCQKDGHEIYASALGDYTNYYDFSGLNSDSWSANVGSDGEFTGIVNFLGNILIFKEDTLYIVYGSVPSEFSYTEVNNFKGVEKGSERSFAIIDNVLYYKSVYGIIAYDGSTTVISSALGREKYKNAVAGAWGNKYYVSMQNCKTNKYELFCYDTKKGMWTKEAEDRIIRFLNDGNTLYYVTDTKVKIIDADNDYEVKEDNVSWSAETGIYGYSYPNQKYISRLQLRMYLAQGAKARIYIQYNSNGKWQSCGKEIIGRGVNSFVFPIRPQRCDHMKLKIEGEGECKIYSLTKCLEVGGEL</sequence>
<proteinExistence type="predicted"/>